<dbReference type="Proteomes" id="UP001225072">
    <property type="component" value="Unassembled WGS sequence"/>
</dbReference>
<protein>
    <submittedName>
        <fullName evidence="1">Uncharacterized protein</fullName>
    </submittedName>
</protein>
<evidence type="ECO:0000313" key="1">
    <source>
        <dbReference type="EMBL" id="MDQ1098409.1"/>
    </source>
</evidence>
<accession>A0ABU0TMY9</accession>
<name>A0ABU0TMY9_9FLAO</name>
<organism evidence="1 2">
    <name type="scientific">Chryseobacterium camelliae</name>
    <dbReference type="NCBI Taxonomy" id="1265445"/>
    <lineage>
        <taxon>Bacteria</taxon>
        <taxon>Pseudomonadati</taxon>
        <taxon>Bacteroidota</taxon>
        <taxon>Flavobacteriia</taxon>
        <taxon>Flavobacteriales</taxon>
        <taxon>Weeksellaceae</taxon>
        <taxon>Chryseobacterium group</taxon>
        <taxon>Chryseobacterium</taxon>
    </lineage>
</organism>
<evidence type="ECO:0000313" key="2">
    <source>
        <dbReference type="Proteomes" id="UP001225072"/>
    </source>
</evidence>
<gene>
    <name evidence="1" type="ORF">QE404_003556</name>
</gene>
<keyword evidence="2" id="KW-1185">Reference proteome</keyword>
<comment type="caution">
    <text evidence="1">The sequence shown here is derived from an EMBL/GenBank/DDBJ whole genome shotgun (WGS) entry which is preliminary data.</text>
</comment>
<dbReference type="RefSeq" id="WP_307452641.1">
    <property type="nucleotide sequence ID" value="NZ_JAUTAL010000001.1"/>
</dbReference>
<dbReference type="EMBL" id="JAUTAL010000001">
    <property type="protein sequence ID" value="MDQ1098409.1"/>
    <property type="molecule type" value="Genomic_DNA"/>
</dbReference>
<reference evidence="1 2" key="1">
    <citation type="submission" date="2023-07" db="EMBL/GenBank/DDBJ databases">
        <title>Functional and genomic diversity of the sorghum phyllosphere microbiome.</title>
        <authorList>
            <person name="Shade A."/>
        </authorList>
    </citation>
    <scope>NUCLEOTIDE SEQUENCE [LARGE SCALE GENOMIC DNA]</scope>
    <source>
        <strain evidence="1 2">SORGH_AS_1064</strain>
    </source>
</reference>
<sequence>MVDKKVKQKLEQFLKENGRQYYDNSIEYLGLRKRGSVDGTVKNFHIVSYMVSTSSQPYDGDKLYFACFAEDDLRLVEIVGPQSSEIFD</sequence>
<proteinExistence type="predicted"/>